<dbReference type="GO" id="GO:0032259">
    <property type="term" value="P:methylation"/>
    <property type="evidence" value="ECO:0007669"/>
    <property type="project" value="UniProtKB-KW"/>
</dbReference>
<dbReference type="InterPro" id="IPR041698">
    <property type="entry name" value="Methyltransf_25"/>
</dbReference>
<feature type="domain" description="Methyltransferase" evidence="2">
    <location>
        <begin position="143"/>
        <end position="236"/>
    </location>
</feature>
<dbReference type="Pfam" id="PF13649">
    <property type="entry name" value="Methyltransf_25"/>
    <property type="match status" value="1"/>
</dbReference>
<sequence length="299" mass="35137">MDWDQLQELIILSENIIKEIVRKCYLKYLNREPDYAGLEHFVNLMKAKQIDEEELINKLKNSTEYKLSHPVEIEPDTSVDAKMKKEWDARSRLDTLFVISTEHSENYEDFWQSGIDDTKSILGLDTPRFEKICYQKDQKKMRILEIGCGIGRLLIPMSKIFGQVVGVDVSSEMIHKGEKYVENIQNCKIFENNGIDLSEFSDSYFDFCFSFIVFQHIPEKKIVEKYISEVSRVLKSECLFRFQVRGTITSKPNQITTWDGVQFTSNEIHKIAEVNGFEIIEEGNDKEEYYWLTFKLKKN</sequence>
<organism evidence="4">
    <name type="scientific">uncultured marine thaumarchaeote KM3_74_H09</name>
    <dbReference type="NCBI Taxonomy" id="1456276"/>
    <lineage>
        <taxon>Archaea</taxon>
        <taxon>Nitrososphaerota</taxon>
        <taxon>environmental samples</taxon>
    </lineage>
</organism>
<keyword evidence="1 4" id="KW-0808">Transferase</keyword>
<evidence type="ECO:0000259" key="3">
    <source>
        <dbReference type="Pfam" id="PF13946"/>
    </source>
</evidence>
<evidence type="ECO:0000256" key="1">
    <source>
        <dbReference type="ARBA" id="ARBA00022679"/>
    </source>
</evidence>
<evidence type="ECO:0000313" key="4">
    <source>
        <dbReference type="EMBL" id="AIF16771.1"/>
    </source>
</evidence>
<reference evidence="4" key="1">
    <citation type="journal article" date="2014" name="Genome Biol. Evol.">
        <title>Pangenome evidence for extensive interdomain horizontal transfer affecting lineage core and shell genes in uncultured planktonic thaumarchaeota and euryarchaeota.</title>
        <authorList>
            <person name="Deschamps P."/>
            <person name="Zivanovic Y."/>
            <person name="Moreira D."/>
            <person name="Rodriguez-Valera F."/>
            <person name="Lopez-Garcia P."/>
        </authorList>
    </citation>
    <scope>NUCLEOTIDE SEQUENCE</scope>
</reference>
<dbReference type="SUPFAM" id="SSF53335">
    <property type="entry name" value="S-adenosyl-L-methionine-dependent methyltransferases"/>
    <property type="match status" value="1"/>
</dbReference>
<proteinExistence type="predicted"/>
<dbReference type="InterPro" id="IPR029063">
    <property type="entry name" value="SAM-dependent_MTases_sf"/>
</dbReference>
<dbReference type="Gene3D" id="3.40.50.150">
    <property type="entry name" value="Vaccinia Virus protein VP39"/>
    <property type="match status" value="1"/>
</dbReference>
<keyword evidence="4" id="KW-0489">Methyltransferase</keyword>
<feature type="domain" description="DUF4214" evidence="3">
    <location>
        <begin position="21"/>
        <end position="66"/>
    </location>
</feature>
<dbReference type="EMBL" id="KF901064">
    <property type="protein sequence ID" value="AIF16771.1"/>
    <property type="molecule type" value="Genomic_DNA"/>
</dbReference>
<dbReference type="CDD" id="cd02440">
    <property type="entry name" value="AdoMet_MTases"/>
    <property type="match status" value="1"/>
</dbReference>
<dbReference type="AlphaFoldDB" id="A0A075HK45"/>
<dbReference type="GO" id="GO:0008168">
    <property type="term" value="F:methyltransferase activity"/>
    <property type="evidence" value="ECO:0007669"/>
    <property type="project" value="UniProtKB-KW"/>
</dbReference>
<evidence type="ECO:0000259" key="2">
    <source>
        <dbReference type="Pfam" id="PF13649"/>
    </source>
</evidence>
<dbReference type="PANTHER" id="PTHR43861">
    <property type="entry name" value="TRANS-ACONITATE 2-METHYLTRANSFERASE-RELATED"/>
    <property type="match status" value="1"/>
</dbReference>
<dbReference type="InterPro" id="IPR025282">
    <property type="entry name" value="DUF4214"/>
</dbReference>
<protein>
    <submittedName>
        <fullName evidence="4">Type 12 methyltransferase</fullName>
    </submittedName>
</protein>
<name>A0A075HK45_9ARCH</name>
<dbReference type="Pfam" id="PF13946">
    <property type="entry name" value="DUF4214"/>
    <property type="match status" value="1"/>
</dbReference>
<accession>A0A075HK45</accession>